<dbReference type="KEGG" id="cgo:Corgl_0580"/>
<dbReference type="InterPro" id="IPR010982">
    <property type="entry name" value="Lambda_DNA-bd_dom_sf"/>
</dbReference>
<dbReference type="PANTHER" id="PTHR30146:SF145">
    <property type="entry name" value="RIBOSE OPERON REPRESSOR"/>
    <property type="match status" value="1"/>
</dbReference>
<protein>
    <submittedName>
        <fullName evidence="6">Transcriptional regulator, LacI family</fullName>
    </submittedName>
</protein>
<dbReference type="GO" id="GO:0000976">
    <property type="term" value="F:transcription cis-regulatory region binding"/>
    <property type="evidence" value="ECO:0007669"/>
    <property type="project" value="TreeGrafter"/>
</dbReference>
<feature type="region of interest" description="Disordered" evidence="4">
    <location>
        <begin position="329"/>
        <end position="351"/>
    </location>
</feature>
<dbReference type="InterPro" id="IPR028082">
    <property type="entry name" value="Peripla_BP_I"/>
</dbReference>
<dbReference type="Gene3D" id="3.40.50.2300">
    <property type="match status" value="2"/>
</dbReference>
<evidence type="ECO:0000256" key="4">
    <source>
        <dbReference type="SAM" id="MobiDB-lite"/>
    </source>
</evidence>
<dbReference type="CDD" id="cd01392">
    <property type="entry name" value="HTH_LacI"/>
    <property type="match status" value="1"/>
</dbReference>
<dbReference type="Pfam" id="PF00356">
    <property type="entry name" value="LacI"/>
    <property type="match status" value="1"/>
</dbReference>
<reference evidence="7" key="1">
    <citation type="journal article" date="2013" name="Stand. Genomic Sci.">
        <title>Complete genome sequence of Coriobacterium glomerans type strain (PW2(T)) from the midgut of Pyrrhocoris apterus L. (red soldier bug).</title>
        <authorList>
            <person name="Stackebrandt E."/>
            <person name="Zeytun A."/>
            <person name="Lapidus A."/>
            <person name="Nolan M."/>
            <person name="Lucas S."/>
            <person name="Hammon N."/>
            <person name="Deshpande S."/>
            <person name="Cheng J.F."/>
            <person name="Tapia R."/>
            <person name="Goodwin L.A."/>
            <person name="Pitluck S."/>
            <person name="Liolios K."/>
            <person name="Pagani I."/>
            <person name="Ivanova N."/>
            <person name="Mavromatis K."/>
            <person name="Mikhailova N."/>
            <person name="Huntemann M."/>
            <person name="Pati A."/>
            <person name="Chen A."/>
            <person name="Palaniappan K."/>
            <person name="Chang Y.J."/>
            <person name="Land M."/>
            <person name="Hauser L."/>
            <person name="Rohde M."/>
            <person name="Pukall R."/>
            <person name="Goker M."/>
            <person name="Detter J.C."/>
            <person name="Woyke T."/>
            <person name="Bristow J."/>
            <person name="Eisen J.A."/>
            <person name="Markowitz V."/>
            <person name="Hugenholtz P."/>
            <person name="Kyrpides N.C."/>
            <person name="Klenk H.P."/>
        </authorList>
    </citation>
    <scope>NUCLEOTIDE SEQUENCE</scope>
    <source>
        <strain evidence="7">ATCC 49209 / DSM 20642 / JCM 10262 / PW2</strain>
    </source>
</reference>
<keyword evidence="3" id="KW-0804">Transcription</keyword>
<dbReference type="STRING" id="700015.Corgl_0580"/>
<feature type="domain" description="HTH lacI-type" evidence="5">
    <location>
        <begin position="4"/>
        <end position="59"/>
    </location>
</feature>
<dbReference type="SUPFAM" id="SSF53822">
    <property type="entry name" value="Periplasmic binding protein-like I"/>
    <property type="match status" value="1"/>
</dbReference>
<dbReference type="Gene3D" id="1.10.260.40">
    <property type="entry name" value="lambda repressor-like DNA-binding domains"/>
    <property type="match status" value="1"/>
</dbReference>
<dbReference type="HOGENOM" id="CLU_037628_6_0_11"/>
<dbReference type="OrthoDB" id="59108at2"/>
<gene>
    <name evidence="6" type="ordered locus">Corgl_0580</name>
</gene>
<keyword evidence="1" id="KW-0805">Transcription regulation</keyword>
<dbReference type="SUPFAM" id="SSF47413">
    <property type="entry name" value="lambda repressor-like DNA-binding domains"/>
    <property type="match status" value="1"/>
</dbReference>
<dbReference type="PROSITE" id="PS50932">
    <property type="entry name" value="HTH_LACI_2"/>
    <property type="match status" value="1"/>
</dbReference>
<dbReference type="InterPro" id="IPR046335">
    <property type="entry name" value="LacI/GalR-like_sensor"/>
</dbReference>
<dbReference type="Pfam" id="PF13377">
    <property type="entry name" value="Peripla_BP_3"/>
    <property type="match status" value="1"/>
</dbReference>
<evidence type="ECO:0000256" key="1">
    <source>
        <dbReference type="ARBA" id="ARBA00023015"/>
    </source>
</evidence>
<dbReference type="PROSITE" id="PS00356">
    <property type="entry name" value="HTH_LACI_1"/>
    <property type="match status" value="1"/>
</dbReference>
<evidence type="ECO:0000313" key="6">
    <source>
        <dbReference type="EMBL" id="AEB06694.1"/>
    </source>
</evidence>
<dbReference type="GO" id="GO:0003700">
    <property type="term" value="F:DNA-binding transcription factor activity"/>
    <property type="evidence" value="ECO:0007669"/>
    <property type="project" value="TreeGrafter"/>
</dbReference>
<keyword evidence="7" id="KW-1185">Reference proteome</keyword>
<dbReference type="AlphaFoldDB" id="F2NBF8"/>
<dbReference type="InterPro" id="IPR000843">
    <property type="entry name" value="HTH_LacI"/>
</dbReference>
<sequence>MARMRIQDIAAEAAVSPSTVSKFINGHYDAMSASTRSRIAEIIERTGYRPSSVARNLRLDRSRMIGVILADIRNPYSSAMLGELADRSAAAGYTLTCAISGNNPSKEAEAVMRLAEAGADGLIVNTCGGNDELLADTCDRAPVVLLDRDVPGASIDLVTSDNGCLVAALLQEVMRDGVDACWLLDEHNDASSVRRERTATFERGLRSACARGGCIALARNACAAAAQLTKMSCSSGGSPIGLIAINGLVFERLVEALAVAGIDVPGAARIATIDEYPWNRVLFGGVTTAAQDIAGLAAAALELLIERIERGRGPCGSRRRIEIPGNIIARRSTRTDSGPTTTTPQPLRAHR</sequence>
<evidence type="ECO:0000256" key="2">
    <source>
        <dbReference type="ARBA" id="ARBA00023125"/>
    </source>
</evidence>
<feature type="compositionally biased region" description="Low complexity" evidence="4">
    <location>
        <begin position="335"/>
        <end position="344"/>
    </location>
</feature>
<name>F2NBF8_CORGP</name>
<dbReference type="PANTHER" id="PTHR30146">
    <property type="entry name" value="LACI-RELATED TRANSCRIPTIONAL REPRESSOR"/>
    <property type="match status" value="1"/>
</dbReference>
<keyword evidence="2" id="KW-0238">DNA-binding</keyword>
<evidence type="ECO:0000313" key="7">
    <source>
        <dbReference type="Proteomes" id="UP000006851"/>
    </source>
</evidence>
<dbReference type="EMBL" id="CP002628">
    <property type="protein sequence ID" value="AEB06694.1"/>
    <property type="molecule type" value="Genomic_DNA"/>
</dbReference>
<dbReference type="Proteomes" id="UP000006851">
    <property type="component" value="Chromosome"/>
</dbReference>
<dbReference type="eggNOG" id="COG1609">
    <property type="taxonomic scope" value="Bacteria"/>
</dbReference>
<evidence type="ECO:0000256" key="3">
    <source>
        <dbReference type="ARBA" id="ARBA00023163"/>
    </source>
</evidence>
<proteinExistence type="predicted"/>
<accession>F2NBF8</accession>
<evidence type="ECO:0000259" key="5">
    <source>
        <dbReference type="PROSITE" id="PS50932"/>
    </source>
</evidence>
<dbReference type="SMART" id="SM00354">
    <property type="entry name" value="HTH_LACI"/>
    <property type="match status" value="1"/>
</dbReference>
<organism evidence="6 7">
    <name type="scientific">Coriobacterium glomerans (strain ATCC 49209 / DSM 20642 / JCM 10262 / PW2)</name>
    <dbReference type="NCBI Taxonomy" id="700015"/>
    <lineage>
        <taxon>Bacteria</taxon>
        <taxon>Bacillati</taxon>
        <taxon>Actinomycetota</taxon>
        <taxon>Coriobacteriia</taxon>
        <taxon>Coriobacteriales</taxon>
        <taxon>Coriobacteriaceae</taxon>
        <taxon>Coriobacterium</taxon>
    </lineage>
</organism>